<protein>
    <submittedName>
        <fullName evidence="1">Uncharacterized protein</fullName>
    </submittedName>
</protein>
<gene>
    <name evidence="1" type="ORF">KR51_00002750</name>
</gene>
<accession>U5DEP2</accession>
<proteinExistence type="predicted"/>
<keyword evidence="2" id="KW-1185">Reference proteome</keyword>
<reference evidence="1 2" key="1">
    <citation type="submission" date="2013-05" db="EMBL/GenBank/DDBJ databases">
        <title>Draft genome sequence of Rubidibacter lacunae KORDI 51-2.</title>
        <authorList>
            <person name="Choi D.H."/>
            <person name="Noh J.H."/>
            <person name="Kwon K.-K."/>
            <person name="Lee J.-H."/>
            <person name="Ryu J.-Y."/>
        </authorList>
    </citation>
    <scope>NUCLEOTIDE SEQUENCE [LARGE SCALE GENOMIC DNA]</scope>
    <source>
        <strain evidence="1 2">KORDI 51-2</strain>
    </source>
</reference>
<dbReference type="Proteomes" id="UP000016960">
    <property type="component" value="Unassembled WGS sequence"/>
</dbReference>
<dbReference type="EMBL" id="ASSJ01000004">
    <property type="protein sequence ID" value="ERN42968.1"/>
    <property type="molecule type" value="Genomic_DNA"/>
</dbReference>
<name>U5DEP2_9CHRO</name>
<dbReference type="AlphaFoldDB" id="U5DEP2"/>
<evidence type="ECO:0000313" key="1">
    <source>
        <dbReference type="EMBL" id="ERN42968.1"/>
    </source>
</evidence>
<evidence type="ECO:0000313" key="2">
    <source>
        <dbReference type="Proteomes" id="UP000016960"/>
    </source>
</evidence>
<sequence>MGDLGAIGGIEVEISGMVGGAGAEGKDRKTIEFARSTIDESVIRNNIIALLENICRVHFFALQTKKVLTILSWVQNDRTKVAPKDHRHGRPAPH</sequence>
<organism evidence="1 2">
    <name type="scientific">Rubidibacter lacunae KORDI 51-2</name>
    <dbReference type="NCBI Taxonomy" id="582515"/>
    <lineage>
        <taxon>Bacteria</taxon>
        <taxon>Bacillati</taxon>
        <taxon>Cyanobacteriota</taxon>
        <taxon>Cyanophyceae</taxon>
        <taxon>Oscillatoriophycideae</taxon>
        <taxon>Chroococcales</taxon>
        <taxon>Aphanothecaceae</taxon>
        <taxon>Rubidibacter</taxon>
    </lineage>
</organism>
<dbReference type="InParanoid" id="U5DEP2"/>
<dbReference type="RefSeq" id="WP_022604014.1">
    <property type="nucleotide sequence ID" value="NZ_ASSJ01000004.1"/>
</dbReference>
<comment type="caution">
    <text evidence="1">The sequence shown here is derived from an EMBL/GenBank/DDBJ whole genome shotgun (WGS) entry which is preliminary data.</text>
</comment>